<keyword evidence="3" id="KW-1185">Reference proteome</keyword>
<feature type="transmembrane region" description="Helical" evidence="1">
    <location>
        <begin position="35"/>
        <end position="58"/>
    </location>
</feature>
<dbReference type="AlphaFoldDB" id="A0AAE4JXF4"/>
<evidence type="ECO:0000313" key="2">
    <source>
        <dbReference type="EMBL" id="MDS3862166.1"/>
    </source>
</evidence>
<feature type="transmembrane region" description="Helical" evidence="1">
    <location>
        <begin position="78"/>
        <end position="100"/>
    </location>
</feature>
<keyword evidence="1" id="KW-0812">Transmembrane</keyword>
<dbReference type="EMBL" id="JAVMIP010000023">
    <property type="protein sequence ID" value="MDS3862166.1"/>
    <property type="molecule type" value="Genomic_DNA"/>
</dbReference>
<accession>A0AAE4JXF4</accession>
<organism evidence="2 3">
    <name type="scientific">Pseudocalidococcus azoricus BACA0444</name>
    <dbReference type="NCBI Taxonomy" id="2918990"/>
    <lineage>
        <taxon>Bacteria</taxon>
        <taxon>Bacillati</taxon>
        <taxon>Cyanobacteriota</taxon>
        <taxon>Cyanophyceae</taxon>
        <taxon>Acaryochloridales</taxon>
        <taxon>Thermosynechococcaceae</taxon>
        <taxon>Pseudocalidococcus</taxon>
        <taxon>Pseudocalidococcus azoricus</taxon>
    </lineage>
</organism>
<name>A0AAE4JXF4_9CYAN</name>
<keyword evidence="1" id="KW-1133">Transmembrane helix</keyword>
<evidence type="ECO:0000313" key="3">
    <source>
        <dbReference type="Proteomes" id="UP001268256"/>
    </source>
</evidence>
<sequence length="127" mass="13348">MTFNRVFCILIGHSLVKSSNNNEQTHSSGCLANGAGCLVAVLIFPFSFMPAAWLAFAMGPMGCALPNNCSQGEKFLKGVVSLVIFVGGGFGVPLATGALANRGIRTIQMNNAVNRAKPSEDNISKNQ</sequence>
<reference evidence="3" key="1">
    <citation type="submission" date="2023-07" db="EMBL/GenBank/DDBJ databases">
        <authorList>
            <person name="Luz R."/>
            <person name="Cordeiro R."/>
            <person name="Fonseca A."/>
            <person name="Goncalves V."/>
        </authorList>
    </citation>
    <scope>NUCLEOTIDE SEQUENCE [LARGE SCALE GENOMIC DNA]</scope>
    <source>
        <strain evidence="3">BACA0444</strain>
    </source>
</reference>
<proteinExistence type="predicted"/>
<dbReference type="Proteomes" id="UP001268256">
    <property type="component" value="Unassembled WGS sequence"/>
</dbReference>
<keyword evidence="1" id="KW-0472">Membrane</keyword>
<gene>
    <name evidence="2" type="ORF">RIF25_15295</name>
</gene>
<dbReference type="RefSeq" id="WP_322879379.1">
    <property type="nucleotide sequence ID" value="NZ_JAVMIP010000023.1"/>
</dbReference>
<evidence type="ECO:0000256" key="1">
    <source>
        <dbReference type="SAM" id="Phobius"/>
    </source>
</evidence>
<comment type="caution">
    <text evidence="2">The sequence shown here is derived from an EMBL/GenBank/DDBJ whole genome shotgun (WGS) entry which is preliminary data.</text>
</comment>
<protein>
    <submittedName>
        <fullName evidence="2">Uncharacterized protein</fullName>
    </submittedName>
</protein>